<accession>A0AAD7D4T9</accession>
<feature type="region of interest" description="Disordered" evidence="2">
    <location>
        <begin position="57"/>
        <end position="88"/>
    </location>
</feature>
<keyword evidence="1" id="KW-0728">SH3 domain</keyword>
<dbReference type="AlphaFoldDB" id="A0AAD7D4T9"/>
<reference evidence="4" key="1">
    <citation type="submission" date="2023-03" db="EMBL/GenBank/DDBJ databases">
        <title>Massive genome expansion in bonnet fungi (Mycena s.s.) driven by repeated elements and novel gene families across ecological guilds.</title>
        <authorList>
            <consortium name="Lawrence Berkeley National Laboratory"/>
            <person name="Harder C.B."/>
            <person name="Miyauchi S."/>
            <person name="Viragh M."/>
            <person name="Kuo A."/>
            <person name="Thoen E."/>
            <person name="Andreopoulos B."/>
            <person name="Lu D."/>
            <person name="Skrede I."/>
            <person name="Drula E."/>
            <person name="Henrissat B."/>
            <person name="Morin E."/>
            <person name="Kohler A."/>
            <person name="Barry K."/>
            <person name="LaButti K."/>
            <person name="Morin E."/>
            <person name="Salamov A."/>
            <person name="Lipzen A."/>
            <person name="Mereny Z."/>
            <person name="Hegedus B."/>
            <person name="Baldrian P."/>
            <person name="Stursova M."/>
            <person name="Weitz H."/>
            <person name="Taylor A."/>
            <person name="Grigoriev I.V."/>
            <person name="Nagy L.G."/>
            <person name="Martin F."/>
            <person name="Kauserud H."/>
        </authorList>
    </citation>
    <scope>NUCLEOTIDE SEQUENCE</scope>
    <source>
        <strain evidence="4">CBHHK067</strain>
    </source>
</reference>
<evidence type="ECO:0000259" key="3">
    <source>
        <dbReference type="Pfam" id="PF00018"/>
    </source>
</evidence>
<dbReference type="InterPro" id="IPR036028">
    <property type="entry name" value="SH3-like_dom_sf"/>
</dbReference>
<protein>
    <recommendedName>
        <fullName evidence="3">SH3 domain-containing protein</fullName>
    </recommendedName>
</protein>
<feature type="compositionally biased region" description="Pro residues" evidence="2">
    <location>
        <begin position="57"/>
        <end position="73"/>
    </location>
</feature>
<feature type="domain" description="SH3" evidence="3">
    <location>
        <begin position="81"/>
        <end position="114"/>
    </location>
</feature>
<organism evidence="4 5">
    <name type="scientific">Mycena rosella</name>
    <name type="common">Pink bonnet</name>
    <name type="synonym">Agaricus rosellus</name>
    <dbReference type="NCBI Taxonomy" id="1033263"/>
    <lineage>
        <taxon>Eukaryota</taxon>
        <taxon>Fungi</taxon>
        <taxon>Dikarya</taxon>
        <taxon>Basidiomycota</taxon>
        <taxon>Agaricomycotina</taxon>
        <taxon>Agaricomycetes</taxon>
        <taxon>Agaricomycetidae</taxon>
        <taxon>Agaricales</taxon>
        <taxon>Marasmiineae</taxon>
        <taxon>Mycenaceae</taxon>
        <taxon>Mycena</taxon>
    </lineage>
</organism>
<dbReference type="InterPro" id="IPR001452">
    <property type="entry name" value="SH3_domain"/>
</dbReference>
<feature type="region of interest" description="Disordered" evidence="2">
    <location>
        <begin position="109"/>
        <end position="221"/>
    </location>
</feature>
<gene>
    <name evidence="4" type="ORF">B0H17DRAFT_1078671</name>
</gene>
<feature type="compositionally biased region" description="Pro residues" evidence="2">
    <location>
        <begin position="159"/>
        <end position="189"/>
    </location>
</feature>
<dbReference type="Gene3D" id="2.30.30.40">
    <property type="entry name" value="SH3 Domains"/>
    <property type="match status" value="1"/>
</dbReference>
<sequence length="229" mass="24024">MDSSVAHIVAQTRQNVDFLISQRHISPEDGRNILAKLPQPDRSMAALEQQAQNLMITPPPSAPPRGPSYPGPPHLRRYNEGQNPNDLSFRAGDTIEIVEETNMDWWTGRHNGRQEMAPPPGPPSPYQTRDSTYSPGGPSFPNQGAPYQPPPGAYSGPGYQPPPPGPGGYQPPPPGLPPQAPAPAAPPEQPPKKGKFGGNLGNTLAQSAVGGVGFGAGSAVGSGIINAIF</sequence>
<evidence type="ECO:0000313" key="4">
    <source>
        <dbReference type="EMBL" id="KAJ7678547.1"/>
    </source>
</evidence>
<dbReference type="Proteomes" id="UP001221757">
    <property type="component" value="Unassembled WGS sequence"/>
</dbReference>
<evidence type="ECO:0000256" key="1">
    <source>
        <dbReference type="ARBA" id="ARBA00022443"/>
    </source>
</evidence>
<keyword evidence="5" id="KW-1185">Reference proteome</keyword>
<comment type="caution">
    <text evidence="4">The sequence shown here is derived from an EMBL/GenBank/DDBJ whole genome shotgun (WGS) entry which is preliminary data.</text>
</comment>
<dbReference type="Pfam" id="PF00018">
    <property type="entry name" value="SH3_1"/>
    <property type="match status" value="1"/>
</dbReference>
<dbReference type="EMBL" id="JARKIE010000134">
    <property type="protein sequence ID" value="KAJ7678547.1"/>
    <property type="molecule type" value="Genomic_DNA"/>
</dbReference>
<feature type="compositionally biased region" description="Gly residues" evidence="2">
    <location>
        <begin position="210"/>
        <end position="220"/>
    </location>
</feature>
<dbReference type="CDD" id="cd00174">
    <property type="entry name" value="SH3"/>
    <property type="match status" value="1"/>
</dbReference>
<evidence type="ECO:0000256" key="2">
    <source>
        <dbReference type="SAM" id="MobiDB-lite"/>
    </source>
</evidence>
<name>A0AAD7D4T9_MYCRO</name>
<dbReference type="SUPFAM" id="SSF50044">
    <property type="entry name" value="SH3-domain"/>
    <property type="match status" value="1"/>
</dbReference>
<proteinExistence type="predicted"/>
<evidence type="ECO:0000313" key="5">
    <source>
        <dbReference type="Proteomes" id="UP001221757"/>
    </source>
</evidence>